<organism evidence="2 3">
    <name type="scientific">Jannaschia pagri</name>
    <dbReference type="NCBI Taxonomy" id="2829797"/>
    <lineage>
        <taxon>Bacteria</taxon>
        <taxon>Pseudomonadati</taxon>
        <taxon>Pseudomonadota</taxon>
        <taxon>Alphaproteobacteria</taxon>
        <taxon>Rhodobacterales</taxon>
        <taxon>Roseobacteraceae</taxon>
        <taxon>Jannaschia</taxon>
    </lineage>
</organism>
<feature type="chain" id="PRO_5045197910" description="PepSY domain-containing protein" evidence="1">
    <location>
        <begin position="20"/>
        <end position="154"/>
    </location>
</feature>
<evidence type="ECO:0008006" key="4">
    <source>
        <dbReference type="Google" id="ProtNLM"/>
    </source>
</evidence>
<keyword evidence="1" id="KW-0732">Signal</keyword>
<comment type="caution">
    <text evidence="2">The sequence shown here is derived from an EMBL/GenBank/DDBJ whole genome shotgun (WGS) entry which is preliminary data.</text>
</comment>
<evidence type="ECO:0000256" key="1">
    <source>
        <dbReference type="SAM" id="SignalP"/>
    </source>
</evidence>
<proteinExistence type="predicted"/>
<protein>
    <recommendedName>
        <fullName evidence="4">PepSY domain-containing protein</fullName>
    </recommendedName>
</protein>
<evidence type="ECO:0000313" key="3">
    <source>
        <dbReference type="Proteomes" id="UP000786693"/>
    </source>
</evidence>
<sequence>MLRTTVAALAVVVASPALAETSAGEEDLREINEELADFNCGPVEAAEQETSYLFEMDDVACAAHQYDIKVRKVDDAHIIVSMTYDGPLEGDAAPTEDDIARIMTVLEELQCEMDPDDIEKEADGFELDDVYCTTGRYDIDLNASFEETNRRAEY</sequence>
<keyword evidence="3" id="KW-1185">Reference proteome</keyword>
<accession>A0ABQ4NHN6</accession>
<dbReference type="RefSeq" id="WP_220747421.1">
    <property type="nucleotide sequence ID" value="NZ_BPFH01000001.1"/>
</dbReference>
<feature type="signal peptide" evidence="1">
    <location>
        <begin position="1"/>
        <end position="19"/>
    </location>
</feature>
<name>A0ABQ4NHN6_9RHOB</name>
<evidence type="ECO:0000313" key="2">
    <source>
        <dbReference type="EMBL" id="GIT93917.1"/>
    </source>
</evidence>
<dbReference type="EMBL" id="BPFH01000001">
    <property type="protein sequence ID" value="GIT93917.1"/>
    <property type="molecule type" value="Genomic_DNA"/>
</dbReference>
<dbReference type="Proteomes" id="UP000786693">
    <property type="component" value="Unassembled WGS sequence"/>
</dbReference>
<gene>
    <name evidence="2" type="ORF">JANAI62_05400</name>
</gene>
<reference evidence="2 3" key="1">
    <citation type="submission" date="2021-05" db="EMBL/GenBank/DDBJ databases">
        <title>Bacteria Genome sequencing.</title>
        <authorList>
            <person name="Takabe Y."/>
            <person name="Nakajima Y."/>
            <person name="Suzuki S."/>
            <person name="Shiozaki T."/>
        </authorList>
    </citation>
    <scope>NUCLEOTIDE SEQUENCE [LARGE SCALE GENOMIC DNA]</scope>
    <source>
        <strain evidence="2 3">AI_62</strain>
    </source>
</reference>